<dbReference type="EMBL" id="JASVWF010000006">
    <property type="protein sequence ID" value="MDL5158981.1"/>
    <property type="molecule type" value="Genomic_DNA"/>
</dbReference>
<evidence type="ECO:0000256" key="2">
    <source>
        <dbReference type="ARBA" id="ARBA00006464"/>
    </source>
</evidence>
<evidence type="ECO:0000256" key="1">
    <source>
        <dbReference type="ARBA" id="ARBA00004141"/>
    </source>
</evidence>
<feature type="transmembrane region" description="Helical" evidence="7">
    <location>
        <begin position="65"/>
        <end position="84"/>
    </location>
</feature>
<dbReference type="PANTHER" id="PTHR30576">
    <property type="entry name" value="COLANIC BIOSYNTHESIS UDP-GLUCOSE LIPID CARRIER TRANSFERASE"/>
    <property type="match status" value="1"/>
</dbReference>
<feature type="transmembrane region" description="Helical" evidence="7">
    <location>
        <begin position="105"/>
        <end position="122"/>
    </location>
</feature>
<feature type="domain" description="Bacterial sugar transferase" evidence="8">
    <location>
        <begin position="297"/>
        <end position="478"/>
    </location>
</feature>
<evidence type="ECO:0000256" key="4">
    <source>
        <dbReference type="ARBA" id="ARBA00022692"/>
    </source>
</evidence>
<dbReference type="SUPFAM" id="SSF51658">
    <property type="entry name" value="Xylose isomerase-like"/>
    <property type="match status" value="1"/>
</dbReference>
<comment type="subcellular location">
    <subcellularLocation>
        <location evidence="1">Membrane</location>
        <topology evidence="1">Multi-pass membrane protein</topology>
    </subcellularLocation>
</comment>
<protein>
    <submittedName>
        <fullName evidence="9">Sugar transferase</fullName>
        <ecNumber evidence="9">2.7.8.-</ecNumber>
    </submittedName>
</protein>
<keyword evidence="3 9" id="KW-0808">Transferase</keyword>
<feature type="transmembrane region" description="Helical" evidence="7">
    <location>
        <begin position="301"/>
        <end position="330"/>
    </location>
</feature>
<evidence type="ECO:0000256" key="3">
    <source>
        <dbReference type="ARBA" id="ARBA00022679"/>
    </source>
</evidence>
<reference evidence="9 10" key="1">
    <citation type="submission" date="2023-06" db="EMBL/GenBank/DDBJ databases">
        <title>Actinomycetospora Odt1-22.</title>
        <authorList>
            <person name="Supong K."/>
        </authorList>
    </citation>
    <scope>NUCLEOTIDE SEQUENCE [LARGE SCALE GENOMIC DNA]</scope>
    <source>
        <strain evidence="9 10">Odt1-22</strain>
    </source>
</reference>
<dbReference type="Pfam" id="PF02397">
    <property type="entry name" value="Bac_transf"/>
    <property type="match status" value="1"/>
</dbReference>
<dbReference type="Proteomes" id="UP001231924">
    <property type="component" value="Unassembled WGS sequence"/>
</dbReference>
<comment type="caution">
    <text evidence="9">The sequence shown here is derived from an EMBL/GenBank/DDBJ whole genome shotgun (WGS) entry which is preliminary data.</text>
</comment>
<keyword evidence="10" id="KW-1185">Reference proteome</keyword>
<evidence type="ECO:0000313" key="9">
    <source>
        <dbReference type="EMBL" id="MDL5158981.1"/>
    </source>
</evidence>
<feature type="transmembrane region" description="Helical" evidence="7">
    <location>
        <begin position="128"/>
        <end position="147"/>
    </location>
</feature>
<sequence>MGTVEVVPGAGAASAARWWHARVRWDVRYRRGVITSDVVSVLAVVGASTWLHVRGGPGGAWPREVGWAMGPAVVVLVVVALGLCRAWDRSVLGSGSEEFTRVARAYASGAVALAFAGVALGADPVRPWVFAVLPVAAFVTVLGRYTLRRGLHRRRRRGTCMYDVLAVGSVAAVEDLVLRTRRVPFHGWTVAAACVAENGAGPDVEGVALVGGLEDAVDRARALGARIVAVVPAPDWTPQRLRRLAWELEETGAELVVDPGLMEIGGPRLHVTPVDGLPMLRLSAPRLSGVARMLKYGTDRLFAAVLLLVLSPVLLVVATLVAAGGGPVFYRQTRSGQNGRTFRMIKFRTMHEGADQVILEGNDGAGPLFKLRDDPRVTPVGAVLRRWSLDELPQLVNILAGSMSLVGPRPPLPREVESYGDEARRRLLVRPGLTGLWQVNGRSDLSWDDSVRLDLRYVENWSPMLDLVILWKTVWAVLRGTGAY</sequence>
<dbReference type="PANTHER" id="PTHR30576:SF10">
    <property type="entry name" value="SLL5057 PROTEIN"/>
    <property type="match status" value="1"/>
</dbReference>
<comment type="similarity">
    <text evidence="2">Belongs to the bacterial sugar transferase family.</text>
</comment>
<keyword evidence="6 7" id="KW-0472">Membrane</keyword>
<dbReference type="RefSeq" id="WP_286055545.1">
    <property type="nucleotide sequence ID" value="NZ_JASVWF010000006.1"/>
</dbReference>
<evidence type="ECO:0000256" key="5">
    <source>
        <dbReference type="ARBA" id="ARBA00022989"/>
    </source>
</evidence>
<evidence type="ECO:0000256" key="7">
    <source>
        <dbReference type="SAM" id="Phobius"/>
    </source>
</evidence>
<name>A0ABT7MEW8_9PSEU</name>
<evidence type="ECO:0000256" key="6">
    <source>
        <dbReference type="ARBA" id="ARBA00023136"/>
    </source>
</evidence>
<dbReference type="NCBIfam" id="TIGR03025">
    <property type="entry name" value="EPS_sugtrans"/>
    <property type="match status" value="1"/>
</dbReference>
<dbReference type="EC" id="2.7.8.-" evidence="9"/>
<keyword evidence="5 7" id="KW-1133">Transmembrane helix</keyword>
<accession>A0ABT7MEW8</accession>
<dbReference type="InterPro" id="IPR003362">
    <property type="entry name" value="Bact_transf"/>
</dbReference>
<evidence type="ECO:0000259" key="8">
    <source>
        <dbReference type="Pfam" id="PF02397"/>
    </source>
</evidence>
<feature type="transmembrane region" description="Helical" evidence="7">
    <location>
        <begin position="32"/>
        <end position="53"/>
    </location>
</feature>
<organism evidence="9 10">
    <name type="scientific">Actinomycetospora termitidis</name>
    <dbReference type="NCBI Taxonomy" id="3053470"/>
    <lineage>
        <taxon>Bacteria</taxon>
        <taxon>Bacillati</taxon>
        <taxon>Actinomycetota</taxon>
        <taxon>Actinomycetes</taxon>
        <taxon>Pseudonocardiales</taxon>
        <taxon>Pseudonocardiaceae</taxon>
        <taxon>Actinomycetospora</taxon>
    </lineage>
</organism>
<dbReference type="InterPro" id="IPR036237">
    <property type="entry name" value="Xyl_isomerase-like_sf"/>
</dbReference>
<proteinExistence type="inferred from homology"/>
<evidence type="ECO:0000313" key="10">
    <source>
        <dbReference type="Proteomes" id="UP001231924"/>
    </source>
</evidence>
<dbReference type="InterPro" id="IPR017475">
    <property type="entry name" value="EPS_sugar_tfrase"/>
</dbReference>
<keyword evidence="4 7" id="KW-0812">Transmembrane</keyword>
<gene>
    <name evidence="9" type="ORF">QRT03_23640</name>
</gene>
<dbReference type="GO" id="GO:0016740">
    <property type="term" value="F:transferase activity"/>
    <property type="evidence" value="ECO:0007669"/>
    <property type="project" value="UniProtKB-KW"/>
</dbReference>